<sequence>MDLSNIHHKNAPTHQNHDPTADIEWIGHLPGDAITEILSRLPAKNLCKFRCVSKSWLDLLTRDKEFITRHMKRSKEKPMSLFRRYDFKSQVIIEMTLKDVQGNTVDKFMEKIDVMVDSFLTCGPLSVFCGMCSLYICNPSMHRVVRVPSAPKARFQNVGFGYLPKKSEYKIVNLFYSSLDENHKLKCEVFSFKNGENVQSGSWRTIKRCPFKTWIDGYPVCANGIMYWTILSCENKSILCLNLENEEFSDICYPVHGDKKYSFLECVGLMGDLRVVGFSAEEPNMIDIWALKDKEKKVWGIECRVDLFPLCPKFLIPICDGESEEILVHISEKDLVCYNVRSGIWWRVDYYKGMKTYSKPCLYYDSLVPL</sequence>
<dbReference type="Pfam" id="PF08268">
    <property type="entry name" value="FBA_3"/>
    <property type="match status" value="1"/>
</dbReference>
<gene>
    <name evidence="2" type="ORF">STAS_04897</name>
</gene>
<evidence type="ECO:0000259" key="1">
    <source>
        <dbReference type="PROSITE" id="PS50181"/>
    </source>
</evidence>
<dbReference type="Gene3D" id="1.20.1280.50">
    <property type="match status" value="1"/>
</dbReference>
<reference evidence="3" key="1">
    <citation type="journal article" date="2019" name="Curr. Biol.">
        <title>Genome Sequence of Striga asiatica Provides Insight into the Evolution of Plant Parasitism.</title>
        <authorList>
            <person name="Yoshida S."/>
            <person name="Kim S."/>
            <person name="Wafula E.K."/>
            <person name="Tanskanen J."/>
            <person name="Kim Y.M."/>
            <person name="Honaas L."/>
            <person name="Yang Z."/>
            <person name="Spallek T."/>
            <person name="Conn C.E."/>
            <person name="Ichihashi Y."/>
            <person name="Cheong K."/>
            <person name="Cui S."/>
            <person name="Der J.P."/>
            <person name="Gundlach H."/>
            <person name="Jiao Y."/>
            <person name="Hori C."/>
            <person name="Ishida J.K."/>
            <person name="Kasahara H."/>
            <person name="Kiba T."/>
            <person name="Kim M.S."/>
            <person name="Koo N."/>
            <person name="Laohavisit A."/>
            <person name="Lee Y.H."/>
            <person name="Lumba S."/>
            <person name="McCourt P."/>
            <person name="Mortimer J.C."/>
            <person name="Mutuku J.M."/>
            <person name="Nomura T."/>
            <person name="Sasaki-Sekimoto Y."/>
            <person name="Seto Y."/>
            <person name="Wang Y."/>
            <person name="Wakatake T."/>
            <person name="Sakakibara H."/>
            <person name="Demura T."/>
            <person name="Yamaguchi S."/>
            <person name="Yoneyama K."/>
            <person name="Manabe R.I."/>
            <person name="Nelson D.C."/>
            <person name="Schulman A.H."/>
            <person name="Timko M.P."/>
            <person name="dePamphilis C.W."/>
            <person name="Choi D."/>
            <person name="Shirasu K."/>
        </authorList>
    </citation>
    <scope>NUCLEOTIDE SEQUENCE [LARGE SCALE GENOMIC DNA]</scope>
    <source>
        <strain evidence="3">cv. UVA1</strain>
    </source>
</reference>
<dbReference type="InterPro" id="IPR017451">
    <property type="entry name" value="F-box-assoc_interact_dom"/>
</dbReference>
<dbReference type="SUPFAM" id="SSF81383">
    <property type="entry name" value="F-box domain"/>
    <property type="match status" value="1"/>
</dbReference>
<dbReference type="InterPro" id="IPR001810">
    <property type="entry name" value="F-box_dom"/>
</dbReference>
<accession>A0A5A7P8F7</accession>
<dbReference type="Proteomes" id="UP000325081">
    <property type="component" value="Unassembled WGS sequence"/>
</dbReference>
<dbReference type="InterPro" id="IPR036047">
    <property type="entry name" value="F-box-like_dom_sf"/>
</dbReference>
<dbReference type="InterPro" id="IPR013187">
    <property type="entry name" value="F-box-assoc_dom_typ3"/>
</dbReference>
<dbReference type="PANTHER" id="PTHR31111">
    <property type="entry name" value="BNAA05G37150D PROTEIN-RELATED"/>
    <property type="match status" value="1"/>
</dbReference>
<dbReference type="PROSITE" id="PS50181">
    <property type="entry name" value="FBOX"/>
    <property type="match status" value="1"/>
</dbReference>
<dbReference type="OrthoDB" id="5319261at2759"/>
<evidence type="ECO:0000313" key="2">
    <source>
        <dbReference type="EMBL" id="GER29070.1"/>
    </source>
</evidence>
<keyword evidence="3" id="KW-1185">Reference proteome</keyword>
<dbReference type="NCBIfam" id="TIGR01640">
    <property type="entry name" value="F_box_assoc_1"/>
    <property type="match status" value="1"/>
</dbReference>
<proteinExistence type="predicted"/>
<dbReference type="SMART" id="SM00256">
    <property type="entry name" value="FBOX"/>
    <property type="match status" value="1"/>
</dbReference>
<dbReference type="AlphaFoldDB" id="A0A5A7P8F7"/>
<protein>
    <submittedName>
        <fullName evidence="2">F-box and associated interaction domains-containing protein</fullName>
    </submittedName>
</protein>
<name>A0A5A7P8F7_STRAF</name>
<organism evidence="2 3">
    <name type="scientific">Striga asiatica</name>
    <name type="common">Asiatic witchweed</name>
    <name type="synonym">Buchnera asiatica</name>
    <dbReference type="NCBI Taxonomy" id="4170"/>
    <lineage>
        <taxon>Eukaryota</taxon>
        <taxon>Viridiplantae</taxon>
        <taxon>Streptophyta</taxon>
        <taxon>Embryophyta</taxon>
        <taxon>Tracheophyta</taxon>
        <taxon>Spermatophyta</taxon>
        <taxon>Magnoliopsida</taxon>
        <taxon>eudicotyledons</taxon>
        <taxon>Gunneridae</taxon>
        <taxon>Pentapetalae</taxon>
        <taxon>asterids</taxon>
        <taxon>lamiids</taxon>
        <taxon>Lamiales</taxon>
        <taxon>Orobanchaceae</taxon>
        <taxon>Buchnereae</taxon>
        <taxon>Striga</taxon>
    </lineage>
</organism>
<dbReference type="PANTHER" id="PTHR31111:SF136">
    <property type="entry name" value="F-BOX ASSOCIATED DOMAIN-CONTAINING PROTEIN"/>
    <property type="match status" value="1"/>
</dbReference>
<dbReference type="CDD" id="cd22157">
    <property type="entry name" value="F-box_AtFBW1-like"/>
    <property type="match status" value="1"/>
</dbReference>
<evidence type="ECO:0000313" key="3">
    <source>
        <dbReference type="Proteomes" id="UP000325081"/>
    </source>
</evidence>
<feature type="domain" description="F-box" evidence="1">
    <location>
        <begin position="23"/>
        <end position="69"/>
    </location>
</feature>
<comment type="caution">
    <text evidence="2">The sequence shown here is derived from an EMBL/GenBank/DDBJ whole genome shotgun (WGS) entry which is preliminary data.</text>
</comment>
<dbReference type="EMBL" id="BKCP01003335">
    <property type="protein sequence ID" value="GER29070.1"/>
    <property type="molecule type" value="Genomic_DNA"/>
</dbReference>
<dbReference type="Pfam" id="PF00646">
    <property type="entry name" value="F-box"/>
    <property type="match status" value="1"/>
</dbReference>